<evidence type="ECO:0000256" key="13">
    <source>
        <dbReference type="ARBA" id="ARBA00023075"/>
    </source>
</evidence>
<keyword evidence="11 16" id="KW-0915">Sodium</keyword>
<evidence type="ECO:0000313" key="18">
    <source>
        <dbReference type="EMBL" id="KGF44787.1"/>
    </source>
</evidence>
<evidence type="ECO:0000256" key="8">
    <source>
        <dbReference type="ARBA" id="ARBA00022967"/>
    </source>
</evidence>
<dbReference type="InterPro" id="IPR010204">
    <property type="entry name" value="NqrC"/>
</dbReference>
<evidence type="ECO:0000256" key="12">
    <source>
        <dbReference type="ARBA" id="ARBA00023065"/>
    </source>
</evidence>
<evidence type="ECO:0000256" key="5">
    <source>
        <dbReference type="ARBA" id="ARBA00022630"/>
    </source>
</evidence>
<comment type="function">
    <text evidence="16">NQR complex catalyzes the reduction of ubiquinone-1 to ubiquinol by two successive reactions, coupled with the transport of Na(+) ions from the cytoplasm to the periplasm. NqrA to NqrE are probably involved in the second step, the conversion of ubisemiquinone to ubiquinol.</text>
</comment>
<evidence type="ECO:0000256" key="9">
    <source>
        <dbReference type="ARBA" id="ARBA00022989"/>
    </source>
</evidence>
<dbReference type="GO" id="GO:0016655">
    <property type="term" value="F:oxidoreductase activity, acting on NAD(P)H, quinone or similar compound as acceptor"/>
    <property type="evidence" value="ECO:0007669"/>
    <property type="project" value="UniProtKB-UniRule"/>
</dbReference>
<comment type="similarity">
    <text evidence="16">Belongs to the NqrC family.</text>
</comment>
<dbReference type="EMBL" id="JRNQ01000028">
    <property type="protein sequence ID" value="KGF44787.1"/>
    <property type="molecule type" value="Genomic_DNA"/>
</dbReference>
<sequence>MKTSSNSYTIIYSTVLVIIVAFLMAFVFQALKPAQDANVQLDQQKQILFALNQDRDMTNPQAEKLWKEIITADDIINADGQVTTSGKQGGIEAGFKLNSKDAKEGKLALFRCNVKGEVKYVIPVYGNGLWGPINGFIAINADKKTVFGAYFNHESETAGLGAEIKDNKSWQDKFKGKKLFAAGDEKKIALSVMKKITDPQTQVDAVTGATLTSNGVTEMFQAEKGSLQPYVKFLTSK</sequence>
<dbReference type="EC" id="7.2.1.1" evidence="16"/>
<evidence type="ECO:0000256" key="16">
    <source>
        <dbReference type="HAMAP-Rule" id="MF_00427"/>
    </source>
</evidence>
<dbReference type="OrthoDB" id="9813828at2"/>
<keyword evidence="7 16" id="KW-0812">Transmembrane</keyword>
<proteinExistence type="inferred from homology"/>
<evidence type="ECO:0000256" key="15">
    <source>
        <dbReference type="ARBA" id="ARBA00023201"/>
    </source>
</evidence>
<feature type="domain" description="FMN-binding" evidence="17">
    <location>
        <begin position="128"/>
        <end position="230"/>
    </location>
</feature>
<dbReference type="PANTHER" id="PTHR37838:SF1">
    <property type="entry name" value="NA(+)-TRANSLOCATING NADH-QUINONE REDUCTASE SUBUNIT C"/>
    <property type="match status" value="1"/>
</dbReference>
<protein>
    <recommendedName>
        <fullName evidence="16">Na(+)-translocating NADH-quinone reductase subunit C</fullName>
        <shortName evidence="16">Na(+)-NQR subunit C</shortName>
        <shortName evidence="16">Na(+)-translocating NQR subunit C</shortName>
        <ecNumber evidence="16">7.2.1.1</ecNumber>
    </recommendedName>
    <alternativeName>
        <fullName evidence="16">NQR complex subunit C</fullName>
    </alternativeName>
    <alternativeName>
        <fullName evidence="16">NQR-1 subunit C</fullName>
    </alternativeName>
</protein>
<evidence type="ECO:0000256" key="10">
    <source>
        <dbReference type="ARBA" id="ARBA00023027"/>
    </source>
</evidence>
<keyword evidence="12 16" id="KW-0406">Ion transport</keyword>
<dbReference type="AlphaFoldDB" id="A0A096BQ73"/>
<keyword evidence="10 16" id="KW-0520">NAD</keyword>
<evidence type="ECO:0000256" key="11">
    <source>
        <dbReference type="ARBA" id="ARBA00023053"/>
    </source>
</evidence>
<dbReference type="Proteomes" id="UP000029525">
    <property type="component" value="Unassembled WGS sequence"/>
</dbReference>
<comment type="caution">
    <text evidence="18">The sequence shown here is derived from an EMBL/GenBank/DDBJ whole genome shotgun (WGS) entry which is preliminary data.</text>
</comment>
<keyword evidence="14 16" id="KW-0472">Membrane</keyword>
<dbReference type="HAMAP" id="MF_00427">
    <property type="entry name" value="NqrC"/>
    <property type="match status" value="1"/>
</dbReference>
<feature type="transmembrane region" description="Helical" evidence="16">
    <location>
        <begin position="9"/>
        <end position="31"/>
    </location>
</feature>
<evidence type="ECO:0000256" key="3">
    <source>
        <dbReference type="ARBA" id="ARBA00022519"/>
    </source>
</evidence>
<evidence type="ECO:0000256" key="6">
    <source>
        <dbReference type="ARBA" id="ARBA00022643"/>
    </source>
</evidence>
<dbReference type="NCBIfam" id="TIGR01938">
    <property type="entry name" value="nqrC"/>
    <property type="match status" value="1"/>
</dbReference>
<keyword evidence="5 16" id="KW-0285">Flavoprotein</keyword>
<keyword evidence="8 16" id="KW-1278">Translocase</keyword>
<keyword evidence="6 16" id="KW-0288">FMN</keyword>
<keyword evidence="13 16" id="KW-0830">Ubiquinone</keyword>
<dbReference type="InterPro" id="IPR007329">
    <property type="entry name" value="FMN-bd"/>
</dbReference>
<keyword evidence="15 16" id="KW-0739">Sodium transport</keyword>
<comment type="cofactor">
    <cofactor evidence="16">
        <name>FMN</name>
        <dbReference type="ChEBI" id="CHEBI:58210"/>
    </cofactor>
</comment>
<dbReference type="GO" id="GO:0005886">
    <property type="term" value="C:plasma membrane"/>
    <property type="evidence" value="ECO:0007669"/>
    <property type="project" value="UniProtKB-SubCell"/>
</dbReference>
<reference evidence="18 19" key="1">
    <citation type="submission" date="2014-07" db="EMBL/GenBank/DDBJ databases">
        <authorList>
            <person name="McCorrison J."/>
            <person name="Sanka R."/>
            <person name="Torralba M."/>
            <person name="Gillis M."/>
            <person name="Haft D.H."/>
            <person name="Methe B."/>
            <person name="Sutton G."/>
            <person name="Nelson K.E."/>
        </authorList>
    </citation>
    <scope>NUCLEOTIDE SEQUENCE [LARGE SCALE GENOMIC DNA]</scope>
    <source>
        <strain evidence="18 19">DNF00320</strain>
    </source>
</reference>
<keyword evidence="4 16" id="KW-0597">Phosphoprotein</keyword>
<dbReference type="PANTHER" id="PTHR37838">
    <property type="entry name" value="NA(+)-TRANSLOCATING NADH-QUINONE REDUCTASE SUBUNIT C"/>
    <property type="match status" value="1"/>
</dbReference>
<evidence type="ECO:0000259" key="17">
    <source>
        <dbReference type="SMART" id="SM00900"/>
    </source>
</evidence>
<organism evidence="18 19">
    <name type="scientific">Prevotella bivia DNF00320</name>
    <dbReference type="NCBI Taxonomy" id="1401068"/>
    <lineage>
        <taxon>Bacteria</taxon>
        <taxon>Pseudomonadati</taxon>
        <taxon>Bacteroidota</taxon>
        <taxon>Bacteroidia</taxon>
        <taxon>Bacteroidales</taxon>
        <taxon>Prevotellaceae</taxon>
        <taxon>Prevotella</taxon>
    </lineage>
</organism>
<evidence type="ECO:0000256" key="1">
    <source>
        <dbReference type="ARBA" id="ARBA00022448"/>
    </source>
</evidence>
<dbReference type="SMART" id="SM00900">
    <property type="entry name" value="FMN_bind"/>
    <property type="match status" value="1"/>
</dbReference>
<dbReference type="Pfam" id="PF04205">
    <property type="entry name" value="FMN_bind"/>
    <property type="match status" value="1"/>
</dbReference>
<evidence type="ECO:0000256" key="4">
    <source>
        <dbReference type="ARBA" id="ARBA00022553"/>
    </source>
</evidence>
<gene>
    <name evidence="16" type="primary">nqrC</name>
    <name evidence="18" type="ORF">HMPREF0647_05510</name>
</gene>
<dbReference type="GeneID" id="78531562"/>
<keyword evidence="9 16" id="KW-1133">Transmembrane helix</keyword>
<dbReference type="RefSeq" id="WP_004337513.1">
    <property type="nucleotide sequence ID" value="NZ_JRNQ01000028.1"/>
</dbReference>
<keyword evidence="1 16" id="KW-0813">Transport</keyword>
<comment type="subcellular location">
    <subcellularLocation>
        <location evidence="16">Cell membrane</location>
        <topology evidence="16">Single-pass membrane protein</topology>
    </subcellularLocation>
</comment>
<comment type="caution">
    <text evidence="16">Lacks conserved residue(s) required for the propagation of feature annotation.</text>
</comment>
<dbReference type="GO" id="GO:0006814">
    <property type="term" value="P:sodium ion transport"/>
    <property type="evidence" value="ECO:0007669"/>
    <property type="project" value="UniProtKB-UniRule"/>
</dbReference>
<evidence type="ECO:0000256" key="14">
    <source>
        <dbReference type="ARBA" id="ARBA00023136"/>
    </source>
</evidence>
<feature type="modified residue" description="FMN phosphoryl threonine" evidence="16">
    <location>
        <position position="210"/>
    </location>
</feature>
<keyword evidence="3" id="KW-0997">Cell inner membrane</keyword>
<evidence type="ECO:0000256" key="7">
    <source>
        <dbReference type="ARBA" id="ARBA00022692"/>
    </source>
</evidence>
<comment type="subunit">
    <text evidence="16">Composed of six subunits; NqrA, NqrB, NqrC, NqrD, NqrE and NqrF.</text>
</comment>
<name>A0A096BQ73_9BACT</name>
<dbReference type="GO" id="GO:0010181">
    <property type="term" value="F:FMN binding"/>
    <property type="evidence" value="ECO:0007669"/>
    <property type="project" value="UniProtKB-UniRule"/>
</dbReference>
<keyword evidence="2 16" id="KW-1003">Cell membrane</keyword>
<evidence type="ECO:0000313" key="19">
    <source>
        <dbReference type="Proteomes" id="UP000029525"/>
    </source>
</evidence>
<comment type="catalytic activity">
    <reaction evidence="16">
        <text>a ubiquinone + n Na(+)(in) + NADH + H(+) = a ubiquinol + n Na(+)(out) + NAD(+)</text>
        <dbReference type="Rhea" id="RHEA:47748"/>
        <dbReference type="Rhea" id="RHEA-COMP:9565"/>
        <dbReference type="Rhea" id="RHEA-COMP:9566"/>
        <dbReference type="ChEBI" id="CHEBI:15378"/>
        <dbReference type="ChEBI" id="CHEBI:16389"/>
        <dbReference type="ChEBI" id="CHEBI:17976"/>
        <dbReference type="ChEBI" id="CHEBI:29101"/>
        <dbReference type="ChEBI" id="CHEBI:57540"/>
        <dbReference type="ChEBI" id="CHEBI:57945"/>
        <dbReference type="EC" id="7.2.1.1"/>
    </reaction>
</comment>
<evidence type="ECO:0000256" key="2">
    <source>
        <dbReference type="ARBA" id="ARBA00022475"/>
    </source>
</evidence>
<accession>A0A096BQ73</accession>